<feature type="transmembrane region" description="Helical" evidence="1">
    <location>
        <begin position="397"/>
        <end position="422"/>
    </location>
</feature>
<dbReference type="GeneID" id="84221775"/>
<dbReference type="EMBL" id="LKBG01000028">
    <property type="protein sequence ID" value="KQB36302.1"/>
    <property type="molecule type" value="Genomic_DNA"/>
</dbReference>
<dbReference type="AlphaFoldDB" id="A0A0P9D1F3"/>
<dbReference type="OrthoDB" id="86287at2157"/>
<dbReference type="Proteomes" id="UP000050320">
    <property type="component" value="Unassembled WGS sequence"/>
</dbReference>
<reference evidence="2 5" key="1">
    <citation type="submission" date="2015-09" db="EMBL/GenBank/DDBJ databases">
        <title>Draft genome sequence of Acidiplasma aeolicum DSM 18409.</title>
        <authorList>
            <person name="Hemp J."/>
        </authorList>
    </citation>
    <scope>NUCLEOTIDE SEQUENCE [LARGE SCALE GENOMIC DNA]</scope>
    <source>
        <strain evidence="2 5">V</strain>
    </source>
</reference>
<evidence type="ECO:0000256" key="1">
    <source>
        <dbReference type="SAM" id="Phobius"/>
    </source>
</evidence>
<feature type="transmembrane region" description="Helical" evidence="1">
    <location>
        <begin position="365"/>
        <end position="385"/>
    </location>
</feature>
<dbReference type="Proteomes" id="UP000050515">
    <property type="component" value="Unassembled WGS sequence"/>
</dbReference>
<feature type="transmembrane region" description="Helical" evidence="1">
    <location>
        <begin position="282"/>
        <end position="303"/>
    </location>
</feature>
<keyword evidence="1" id="KW-0472">Membrane</keyword>
<sequence length="496" mass="54809">MKPFIYDIKRTLTGKFTIIIIILLIIVTALSAYTAVSVTSSRDPSGTSIVMPSISSKNGNLTITEYAVNGYGNPVSGLTTHAYIYNYTSSPKSINPMEITGKTNANGYFNKTIKNSFDACVVLNLTAYYDHGVAEPGQVYHLTYNSTSNQQYFTGYIPNSPDFALNYFNNKGNFTYLLAIQNKSDISQTGYLVYTPVNYNINVNVYYNITSEPYYSSTLNMKNVTSYKTIAKHIDFINIPVSKTDQDKFVNVYIVNSTKNVILNTNYEYVNIKPGAILNSELSTFFGILFIPILGIFSAYYYYSRDKMSGVMESILVRPVTRGKLFISRFSGNAISFIAGLLIALGVADIILYKYTGSFISSGTFMDLFAGYLVEAVGFAGLMYLVSQFIKTQGQVLGVGIAFLFILGFMWSTLILLIPLILHISAASSFYRDELILGSISPAYYPQLITAFKSGVYDGISAPSLGINIISVIAVGLIWVLIPSALALYFARKHDN</sequence>
<protein>
    <recommendedName>
        <fullName evidence="6">ABC transporter permease</fullName>
    </recommendedName>
</protein>
<comment type="caution">
    <text evidence="2">The sequence shown here is derived from an EMBL/GenBank/DDBJ whole genome shotgun (WGS) entry which is preliminary data.</text>
</comment>
<evidence type="ECO:0000313" key="2">
    <source>
        <dbReference type="EMBL" id="KPV46159.1"/>
    </source>
</evidence>
<dbReference type="PATRIC" id="fig|507754.4.peg.132"/>
<keyword evidence="4" id="KW-1185">Reference proteome</keyword>
<gene>
    <name evidence="3" type="ORF">AOG54_07630</name>
    <name evidence="2" type="ORF">SE19_06825</name>
</gene>
<dbReference type="Pfam" id="PF12679">
    <property type="entry name" value="ABC2_membrane_2"/>
    <property type="match status" value="1"/>
</dbReference>
<organism evidence="2 5">
    <name type="scientific">Acidiplasma aeolicum</name>
    <dbReference type="NCBI Taxonomy" id="507754"/>
    <lineage>
        <taxon>Archaea</taxon>
        <taxon>Methanobacteriati</taxon>
        <taxon>Thermoplasmatota</taxon>
        <taxon>Thermoplasmata</taxon>
        <taxon>Thermoplasmatales</taxon>
        <taxon>Ferroplasmaceae</taxon>
        <taxon>Acidiplasma</taxon>
    </lineage>
</organism>
<reference evidence="3 4" key="2">
    <citation type="submission" date="2015-09" db="EMBL/GenBank/DDBJ databases">
        <title>Heavy metals and arsenic resistance mechanisms in polyextremophilic archaea of the family Ferroplasmaceae.</title>
        <authorList>
            <person name="Bulaev A.G."/>
            <person name="Kanygina A.V."/>
        </authorList>
    </citation>
    <scope>NUCLEOTIDE SEQUENCE [LARGE SCALE GENOMIC DNA]</scope>
    <source>
        <strain evidence="3 4">VT</strain>
    </source>
</reference>
<dbReference type="EMBL" id="LJCQ01000291">
    <property type="protein sequence ID" value="KPV46159.1"/>
    <property type="molecule type" value="Genomic_DNA"/>
</dbReference>
<evidence type="ECO:0000313" key="3">
    <source>
        <dbReference type="EMBL" id="KQB36302.1"/>
    </source>
</evidence>
<dbReference type="GO" id="GO:0140359">
    <property type="term" value="F:ABC-type transporter activity"/>
    <property type="evidence" value="ECO:0007669"/>
    <property type="project" value="InterPro"/>
</dbReference>
<feature type="transmembrane region" description="Helical" evidence="1">
    <location>
        <begin position="465"/>
        <end position="491"/>
    </location>
</feature>
<evidence type="ECO:0000313" key="5">
    <source>
        <dbReference type="Proteomes" id="UP000050515"/>
    </source>
</evidence>
<keyword evidence="1" id="KW-1133">Transmembrane helix</keyword>
<name>A0A0P9D1F3_9ARCH</name>
<accession>A0A0P9D1F3</accession>
<keyword evidence="1" id="KW-0812">Transmembrane</keyword>
<dbReference type="RefSeq" id="WP_048100802.1">
    <property type="nucleotide sequence ID" value="NZ_JBBYJF010000015.1"/>
</dbReference>
<proteinExistence type="predicted"/>
<evidence type="ECO:0000313" key="4">
    <source>
        <dbReference type="Proteomes" id="UP000050320"/>
    </source>
</evidence>
<evidence type="ECO:0008006" key="6">
    <source>
        <dbReference type="Google" id="ProtNLM"/>
    </source>
</evidence>
<feature type="transmembrane region" description="Helical" evidence="1">
    <location>
        <begin position="12"/>
        <end position="33"/>
    </location>
</feature>
<dbReference type="GO" id="GO:0005886">
    <property type="term" value="C:plasma membrane"/>
    <property type="evidence" value="ECO:0007669"/>
    <property type="project" value="UniProtKB-SubCell"/>
</dbReference>
<feature type="transmembrane region" description="Helical" evidence="1">
    <location>
        <begin position="334"/>
        <end position="353"/>
    </location>
</feature>